<keyword evidence="1" id="KW-0812">Transmembrane</keyword>
<reference evidence="3" key="1">
    <citation type="journal article" date="2013" name="Nature">
        <title>Draft genome of the wheat A-genome progenitor Triticum urartu.</title>
        <authorList>
            <person name="Ling H.Q."/>
            <person name="Zhao S."/>
            <person name="Liu D."/>
            <person name="Wang J."/>
            <person name="Sun H."/>
            <person name="Zhang C."/>
            <person name="Fan H."/>
            <person name="Li D."/>
            <person name="Dong L."/>
            <person name="Tao Y."/>
            <person name="Gao C."/>
            <person name="Wu H."/>
            <person name="Li Y."/>
            <person name="Cui Y."/>
            <person name="Guo X."/>
            <person name="Zheng S."/>
            <person name="Wang B."/>
            <person name="Yu K."/>
            <person name="Liang Q."/>
            <person name="Yang W."/>
            <person name="Lou X."/>
            <person name="Chen J."/>
            <person name="Feng M."/>
            <person name="Jian J."/>
            <person name="Zhang X."/>
            <person name="Luo G."/>
            <person name="Jiang Y."/>
            <person name="Liu J."/>
            <person name="Wang Z."/>
            <person name="Sha Y."/>
            <person name="Zhang B."/>
            <person name="Wu H."/>
            <person name="Tang D."/>
            <person name="Shen Q."/>
            <person name="Xue P."/>
            <person name="Zou S."/>
            <person name="Wang X."/>
            <person name="Liu X."/>
            <person name="Wang F."/>
            <person name="Yang Y."/>
            <person name="An X."/>
            <person name="Dong Z."/>
            <person name="Zhang K."/>
            <person name="Zhang X."/>
            <person name="Luo M.C."/>
            <person name="Dvorak J."/>
            <person name="Tong Y."/>
            <person name="Wang J."/>
            <person name="Yang H."/>
            <person name="Li Z."/>
            <person name="Wang D."/>
            <person name="Zhang A."/>
            <person name="Wang J."/>
        </authorList>
    </citation>
    <scope>NUCLEOTIDE SEQUENCE</scope>
    <source>
        <strain evidence="3">cv. G1812</strain>
    </source>
</reference>
<keyword evidence="1" id="KW-0472">Membrane</keyword>
<proteinExistence type="predicted"/>
<reference evidence="2" key="3">
    <citation type="submission" date="2022-06" db="UniProtKB">
        <authorList>
            <consortium name="EnsemblPlants"/>
        </authorList>
    </citation>
    <scope>IDENTIFICATION</scope>
</reference>
<feature type="transmembrane region" description="Helical" evidence="1">
    <location>
        <begin position="25"/>
        <end position="49"/>
    </location>
</feature>
<reference evidence="2" key="2">
    <citation type="submission" date="2018-03" db="EMBL/GenBank/DDBJ databases">
        <title>The Triticum urartu genome reveals the dynamic nature of wheat genome evolution.</title>
        <authorList>
            <person name="Ling H."/>
            <person name="Ma B."/>
            <person name="Shi X."/>
            <person name="Liu H."/>
            <person name="Dong L."/>
            <person name="Sun H."/>
            <person name="Cao Y."/>
            <person name="Gao Q."/>
            <person name="Zheng S."/>
            <person name="Li Y."/>
            <person name="Yu Y."/>
            <person name="Du H."/>
            <person name="Qi M."/>
            <person name="Li Y."/>
            <person name="Yu H."/>
            <person name="Cui Y."/>
            <person name="Wang N."/>
            <person name="Chen C."/>
            <person name="Wu H."/>
            <person name="Zhao Y."/>
            <person name="Zhang J."/>
            <person name="Li Y."/>
            <person name="Zhou W."/>
            <person name="Zhang B."/>
            <person name="Hu W."/>
            <person name="Eijk M."/>
            <person name="Tang J."/>
            <person name="Witsenboer H."/>
            <person name="Zhao S."/>
            <person name="Li Z."/>
            <person name="Zhang A."/>
            <person name="Wang D."/>
            <person name="Liang C."/>
        </authorList>
    </citation>
    <scope>NUCLEOTIDE SEQUENCE [LARGE SCALE GENOMIC DNA]</scope>
    <source>
        <strain evidence="2">cv. G1812</strain>
    </source>
</reference>
<evidence type="ECO:0000313" key="2">
    <source>
        <dbReference type="EnsemblPlants" id="TuG1812G0500005701.01.T03"/>
    </source>
</evidence>
<keyword evidence="1" id="KW-1133">Transmembrane helix</keyword>
<dbReference type="EnsemblPlants" id="TuG1812G0500005701.01.T03">
    <property type="protein sequence ID" value="TuG1812G0500005701.01.T03"/>
    <property type="gene ID" value="TuG1812G0500005701.01"/>
</dbReference>
<protein>
    <submittedName>
        <fullName evidence="2">Uncharacterized protein</fullName>
    </submittedName>
</protein>
<evidence type="ECO:0000313" key="3">
    <source>
        <dbReference type="Proteomes" id="UP000015106"/>
    </source>
</evidence>
<organism evidence="2 3">
    <name type="scientific">Triticum urartu</name>
    <name type="common">Red wild einkorn</name>
    <name type="synonym">Crithodium urartu</name>
    <dbReference type="NCBI Taxonomy" id="4572"/>
    <lineage>
        <taxon>Eukaryota</taxon>
        <taxon>Viridiplantae</taxon>
        <taxon>Streptophyta</taxon>
        <taxon>Embryophyta</taxon>
        <taxon>Tracheophyta</taxon>
        <taxon>Spermatophyta</taxon>
        <taxon>Magnoliopsida</taxon>
        <taxon>Liliopsida</taxon>
        <taxon>Poales</taxon>
        <taxon>Poaceae</taxon>
        <taxon>BOP clade</taxon>
        <taxon>Pooideae</taxon>
        <taxon>Triticodae</taxon>
        <taxon>Triticeae</taxon>
        <taxon>Triticinae</taxon>
        <taxon>Triticum</taxon>
    </lineage>
</organism>
<accession>A0A8R7UPM6</accession>
<dbReference type="Gramene" id="TuG1812G0500005701.01.T03">
    <property type="protein sequence ID" value="TuG1812G0500005701.01.T03"/>
    <property type="gene ID" value="TuG1812G0500005701.01"/>
</dbReference>
<evidence type="ECO:0000256" key="1">
    <source>
        <dbReference type="SAM" id="Phobius"/>
    </source>
</evidence>
<dbReference type="Proteomes" id="UP000015106">
    <property type="component" value="Chromosome 5"/>
</dbReference>
<sequence length="54" mass="6019">MDVTSVDPQHWQALMEMFLGTMTNINGGTTLLFISCCLYCIVAATKIYLDMEPS</sequence>
<name>A0A8R7UPM6_TRIUA</name>
<dbReference type="AlphaFoldDB" id="A0A8R7UPM6"/>
<keyword evidence="3" id="KW-1185">Reference proteome</keyword>